<sequence>MARIDTADTTTWKEWEDGQVMTAEDHIRERDTIIAAINDNFDRIQDNNQYLMIAQLMEVL</sequence>
<name>A0A6J5MFR5_9CAUD</name>
<gene>
    <name evidence="1" type="ORF">UFOVP453_55</name>
</gene>
<evidence type="ECO:0000313" key="1">
    <source>
        <dbReference type="EMBL" id="CAB4144677.1"/>
    </source>
</evidence>
<proteinExistence type="predicted"/>
<dbReference type="EMBL" id="LR796426">
    <property type="protein sequence ID" value="CAB4144677.1"/>
    <property type="molecule type" value="Genomic_DNA"/>
</dbReference>
<organism evidence="1">
    <name type="scientific">uncultured Caudovirales phage</name>
    <dbReference type="NCBI Taxonomy" id="2100421"/>
    <lineage>
        <taxon>Viruses</taxon>
        <taxon>Duplodnaviria</taxon>
        <taxon>Heunggongvirae</taxon>
        <taxon>Uroviricota</taxon>
        <taxon>Caudoviricetes</taxon>
        <taxon>Peduoviridae</taxon>
        <taxon>Maltschvirus</taxon>
        <taxon>Maltschvirus maltsch</taxon>
    </lineage>
</organism>
<reference evidence="1" key="1">
    <citation type="submission" date="2020-04" db="EMBL/GenBank/DDBJ databases">
        <authorList>
            <person name="Chiriac C."/>
            <person name="Salcher M."/>
            <person name="Ghai R."/>
            <person name="Kavagutti S V."/>
        </authorList>
    </citation>
    <scope>NUCLEOTIDE SEQUENCE</scope>
</reference>
<accession>A0A6J5MFR5</accession>
<protein>
    <submittedName>
        <fullName evidence="1">Uncharacterized protein</fullName>
    </submittedName>
</protein>